<dbReference type="CDD" id="cd18774">
    <property type="entry name" value="PDC2_HK_sensor"/>
    <property type="match status" value="1"/>
</dbReference>
<keyword evidence="3" id="KW-1003">Cell membrane</keyword>
<dbReference type="PANTHER" id="PTHR43081:SF1">
    <property type="entry name" value="ADENYLATE CYCLASE, TERMINAL-DIFFERENTIATION SPECIFIC"/>
    <property type="match status" value="1"/>
</dbReference>
<dbReference type="SMART" id="SM00044">
    <property type="entry name" value="CYCc"/>
    <property type="match status" value="1"/>
</dbReference>
<feature type="transmembrane region" description="Helical" evidence="8">
    <location>
        <begin position="296"/>
        <end position="316"/>
    </location>
</feature>
<dbReference type="GO" id="GO:0004016">
    <property type="term" value="F:adenylate cyclase activity"/>
    <property type="evidence" value="ECO:0007669"/>
    <property type="project" value="UniProtKB-ARBA"/>
</dbReference>
<protein>
    <submittedName>
        <fullName evidence="11">HAMP domain-containing protein</fullName>
    </submittedName>
</protein>
<evidence type="ECO:0000256" key="5">
    <source>
        <dbReference type="ARBA" id="ARBA00022989"/>
    </source>
</evidence>
<keyword evidence="6 8" id="KW-0472">Membrane</keyword>
<feature type="domain" description="HAMP" evidence="10">
    <location>
        <begin position="590"/>
        <end position="642"/>
    </location>
</feature>
<dbReference type="RefSeq" id="WP_135813130.1">
    <property type="nucleotide sequence ID" value="NZ_RQEV01000008.1"/>
</dbReference>
<dbReference type="OrthoDB" id="9806704at2"/>
<dbReference type="EMBL" id="RQEV01000008">
    <property type="protein sequence ID" value="TGK19431.1"/>
    <property type="molecule type" value="Genomic_DNA"/>
</dbReference>
<dbReference type="Gene3D" id="1.10.8.500">
    <property type="entry name" value="HAMP domain in histidine kinase"/>
    <property type="match status" value="1"/>
</dbReference>
<dbReference type="GO" id="GO:0030313">
    <property type="term" value="C:cell envelope"/>
    <property type="evidence" value="ECO:0007669"/>
    <property type="project" value="UniProtKB-SubCell"/>
</dbReference>
<evidence type="ECO:0000259" key="9">
    <source>
        <dbReference type="PROSITE" id="PS50125"/>
    </source>
</evidence>
<dbReference type="GO" id="GO:0006171">
    <property type="term" value="P:cAMP biosynthetic process"/>
    <property type="evidence" value="ECO:0007669"/>
    <property type="project" value="TreeGrafter"/>
</dbReference>
<evidence type="ECO:0000256" key="7">
    <source>
        <dbReference type="SAM" id="MobiDB-lite"/>
    </source>
</evidence>
<feature type="compositionally biased region" description="Pro residues" evidence="7">
    <location>
        <begin position="270"/>
        <end position="279"/>
    </location>
</feature>
<dbReference type="Proteomes" id="UP000297855">
    <property type="component" value="Unassembled WGS sequence"/>
</dbReference>
<reference evidence="11" key="1">
    <citation type="journal article" date="2019" name="PLoS Negl. Trop. Dis.">
        <title>Revisiting the worldwide diversity of Leptospira species in the environment.</title>
        <authorList>
            <person name="Vincent A.T."/>
            <person name="Schiettekatte O."/>
            <person name="Bourhy P."/>
            <person name="Veyrier F.J."/>
            <person name="Picardeau M."/>
        </authorList>
    </citation>
    <scope>NUCLEOTIDE SEQUENCE [LARGE SCALE GENOMIC DNA]</scope>
    <source>
        <strain evidence="11">SCS5</strain>
    </source>
</reference>
<dbReference type="Pfam" id="PF00211">
    <property type="entry name" value="Guanylate_cyc"/>
    <property type="match status" value="1"/>
</dbReference>
<dbReference type="AlphaFoldDB" id="A0A4R9GQG8"/>
<keyword evidence="12" id="KW-1185">Reference proteome</keyword>
<comment type="caution">
    <text evidence="11">The sequence shown here is derived from an EMBL/GenBank/DDBJ whole genome shotgun (WGS) entry which is preliminary data.</text>
</comment>
<evidence type="ECO:0000256" key="3">
    <source>
        <dbReference type="ARBA" id="ARBA00022475"/>
    </source>
</evidence>
<feature type="compositionally biased region" description="Basic and acidic residues" evidence="7">
    <location>
        <begin position="210"/>
        <end position="230"/>
    </location>
</feature>
<dbReference type="CDD" id="cd06225">
    <property type="entry name" value="HAMP"/>
    <property type="match status" value="1"/>
</dbReference>
<keyword evidence="4 8" id="KW-0812">Transmembrane</keyword>
<dbReference type="Gene3D" id="3.30.450.20">
    <property type="entry name" value="PAS domain"/>
    <property type="match status" value="1"/>
</dbReference>
<dbReference type="CDD" id="cd07302">
    <property type="entry name" value="CHD"/>
    <property type="match status" value="1"/>
</dbReference>
<evidence type="ECO:0000256" key="1">
    <source>
        <dbReference type="ARBA" id="ARBA00004196"/>
    </source>
</evidence>
<organism evidence="11 12">
    <name type="scientific">Leptospira fluminis</name>
    <dbReference type="NCBI Taxonomy" id="2484979"/>
    <lineage>
        <taxon>Bacteria</taxon>
        <taxon>Pseudomonadati</taxon>
        <taxon>Spirochaetota</taxon>
        <taxon>Spirochaetia</taxon>
        <taxon>Leptospirales</taxon>
        <taxon>Leptospiraceae</taxon>
        <taxon>Leptospira</taxon>
    </lineage>
</organism>
<dbReference type="SUPFAM" id="SSF158472">
    <property type="entry name" value="HAMP domain-like"/>
    <property type="match status" value="1"/>
</dbReference>
<dbReference type="FunFam" id="3.30.70.1230:FF:000016">
    <property type="entry name" value="Adenylate/guanylate cyclase domain-containing protein"/>
    <property type="match status" value="1"/>
</dbReference>
<dbReference type="SMART" id="SM00304">
    <property type="entry name" value="HAMP"/>
    <property type="match status" value="1"/>
</dbReference>
<dbReference type="PROSITE" id="PS50885">
    <property type="entry name" value="HAMP"/>
    <property type="match status" value="1"/>
</dbReference>
<gene>
    <name evidence="11" type="ORF">EHO61_07200</name>
</gene>
<dbReference type="InterPro" id="IPR029787">
    <property type="entry name" value="Nucleotide_cyclase"/>
</dbReference>
<evidence type="ECO:0000256" key="8">
    <source>
        <dbReference type="SAM" id="Phobius"/>
    </source>
</evidence>
<dbReference type="SUPFAM" id="SSF55073">
    <property type="entry name" value="Nucleotide cyclase"/>
    <property type="match status" value="1"/>
</dbReference>
<feature type="transmembrane region" description="Helical" evidence="8">
    <location>
        <begin position="571"/>
        <end position="589"/>
    </location>
</feature>
<keyword evidence="5 8" id="KW-1133">Transmembrane helix</keyword>
<dbReference type="PANTHER" id="PTHR43081">
    <property type="entry name" value="ADENYLATE CYCLASE, TERMINAL-DIFFERENTIATION SPECIFIC-RELATED"/>
    <property type="match status" value="1"/>
</dbReference>
<evidence type="ECO:0000259" key="10">
    <source>
        <dbReference type="PROSITE" id="PS50885"/>
    </source>
</evidence>
<dbReference type="InterPro" id="IPR001054">
    <property type="entry name" value="A/G_cyclase"/>
</dbReference>
<dbReference type="GO" id="GO:0035556">
    <property type="term" value="P:intracellular signal transduction"/>
    <property type="evidence" value="ECO:0007669"/>
    <property type="project" value="InterPro"/>
</dbReference>
<evidence type="ECO:0000313" key="12">
    <source>
        <dbReference type="Proteomes" id="UP000297855"/>
    </source>
</evidence>
<proteinExistence type="inferred from homology"/>
<dbReference type="Pfam" id="PF00672">
    <property type="entry name" value="HAMP"/>
    <property type="match status" value="1"/>
</dbReference>
<comment type="subcellular location">
    <subcellularLocation>
        <location evidence="1">Cell envelope</location>
    </subcellularLocation>
</comment>
<dbReference type="Gene3D" id="3.30.70.1230">
    <property type="entry name" value="Nucleotide cyclase"/>
    <property type="match status" value="1"/>
</dbReference>
<evidence type="ECO:0000256" key="4">
    <source>
        <dbReference type="ARBA" id="ARBA00022692"/>
    </source>
</evidence>
<dbReference type="PROSITE" id="PS50125">
    <property type="entry name" value="GUANYLATE_CYCLASE_2"/>
    <property type="match status" value="1"/>
</dbReference>
<dbReference type="GO" id="GO:0016020">
    <property type="term" value="C:membrane"/>
    <property type="evidence" value="ECO:0007669"/>
    <property type="project" value="InterPro"/>
</dbReference>
<comment type="similarity">
    <text evidence="2">Belongs to the adenylyl cyclase class-3 family.</text>
</comment>
<feature type="domain" description="Guanylate cyclase" evidence="9">
    <location>
        <begin position="674"/>
        <end position="807"/>
    </location>
</feature>
<name>A0A4R9GQG8_9LEPT</name>
<dbReference type="InterPro" id="IPR050697">
    <property type="entry name" value="Adenylyl/Guanylyl_Cyclase_3/4"/>
</dbReference>
<evidence type="ECO:0000313" key="11">
    <source>
        <dbReference type="EMBL" id="TGK19431.1"/>
    </source>
</evidence>
<feature type="region of interest" description="Disordered" evidence="7">
    <location>
        <begin position="194"/>
        <end position="286"/>
    </location>
</feature>
<feature type="compositionally biased region" description="Polar residues" evidence="7">
    <location>
        <begin position="194"/>
        <end position="208"/>
    </location>
</feature>
<evidence type="ECO:0000256" key="2">
    <source>
        <dbReference type="ARBA" id="ARBA00005381"/>
    </source>
</evidence>
<evidence type="ECO:0000256" key="6">
    <source>
        <dbReference type="ARBA" id="ARBA00023136"/>
    </source>
</evidence>
<sequence>MGSSIKYIPFGTGGSVAFWEQSPSESSLSEEIIFSWAERGIRSVVCVFSENGSPLVTTLEETLHREDWKLFALEIPPGPETNESVFFSTWKLLHSVGRGNLLFLVPEEWSERWEVLLSKMVLSAHPNLQNGELGSWFSSLSGDSESRFLNEYRNFLSRKKPPRDIPEIHRGEFSLFLRELPLSVKEINLGQGFQNQVPGKQVPRIQSNGKRKENPAEQKENVEKPKRESPIEIISESVPETASVEPKAEKKSDETPAASAPTIPAKTPEPAAPNEPPAPSTSTEQTRARLPLQLKLMGVISLLLTLTVSTVILYASSEFKKNYEIRVLETNFSLVNILGIKVKSDLKDIRDKGKSLTEKLLDPRGPGAYADLFFRNEPDFLLVGIYKVQGANLKKEIVLYNDSYLEGISATREELDSAIREKENTLLKALNSEGRIDNLTADFKEPAFSIAVADASKSRILVYVLRSERLLSAFQKQDINVPFLVNGNGDLIAHYDPQLLASQTNLADLPIFETMLSAVREDSQQTRYQDGLGTKYYGSFQKVGFGGAGVIVTVPEEKVFEMVYRIQTKNLLIMAIALCAALIVVFFLARNITIPLLSLLKATVEIAKGNFKIDIKSTTRDEVGLLTDYFVNMGKGLEEREKVKDALGRFVNKEIAEMVLNKELTLGGERKMCTIFFSDIRSFTAISEKLQPEEVVEFLNEYMTEMVRCVNETHGIVDKFIGDAIMATWGALKSSGEKDAENGVNGALLMRKALIRFNQGRGGDKRPVIRIGCGLNYGPVIAGQIGSEERLEYTVIGDAVNLASRVEALNKPFGTDILITQDLYNFVKDIFSVEKMQSIKVKGKTEPQVIYAVLGRKDDPETPASVVELRKLLGIEFDAKKAGKSGDPEEEVKYEILD</sequence>
<accession>A0A4R9GQG8</accession>
<dbReference type="InterPro" id="IPR003660">
    <property type="entry name" value="HAMP_dom"/>
</dbReference>